<dbReference type="PANTHER" id="PTHR44196:SF1">
    <property type="entry name" value="DEHYDROGENASE_REDUCTASE SDR FAMILY MEMBER 7B"/>
    <property type="match status" value="1"/>
</dbReference>
<keyword evidence="2" id="KW-0560">Oxidoreductase</keyword>
<dbReference type="InterPro" id="IPR002347">
    <property type="entry name" value="SDR_fam"/>
</dbReference>
<organism evidence="4 5">
    <name type="scientific">Siphonobacter aquaeclarae</name>
    <dbReference type="NCBI Taxonomy" id="563176"/>
    <lineage>
        <taxon>Bacteria</taxon>
        <taxon>Pseudomonadati</taxon>
        <taxon>Bacteroidota</taxon>
        <taxon>Cytophagia</taxon>
        <taxon>Cytophagales</taxon>
        <taxon>Cytophagaceae</taxon>
        <taxon>Siphonobacter</taxon>
    </lineage>
</organism>
<dbReference type="GO" id="GO:0016491">
    <property type="term" value="F:oxidoreductase activity"/>
    <property type="evidence" value="ECO:0007669"/>
    <property type="project" value="UniProtKB-KW"/>
</dbReference>
<dbReference type="PRINTS" id="PR00081">
    <property type="entry name" value="GDHRDH"/>
</dbReference>
<protein>
    <submittedName>
        <fullName evidence="4">Uncharacterized oxidoreductase</fullName>
    </submittedName>
</protein>
<keyword evidence="5" id="KW-1185">Reference proteome</keyword>
<proteinExistence type="inferred from homology"/>
<evidence type="ECO:0000313" key="5">
    <source>
        <dbReference type="Proteomes" id="UP000198901"/>
    </source>
</evidence>
<name>A0A1G9Y8F0_9BACT</name>
<dbReference type="Pfam" id="PF00106">
    <property type="entry name" value="adh_short"/>
    <property type="match status" value="1"/>
</dbReference>
<sequence length="234" mass="25157">MKTVLVTGGTSGIGRAIAQRLHACGDRVLVVSSRKNADNLPSGVALLTADLSDPAAVRSLAIECRERFPDLSVVIHSAGVQYEDEWLTTPDGPARIAQEIAVNLTSPLQLTQELLPVLCQQPDAAVVFVTSALIYAAKRSAPVYCGTKAALHQTAMALRYQLAGTSVRMVELIPPLVDTPMTAGRGHGKITPETLADRFLKDFDRGKTTIRVGKARLLYALYRLAPSLAARVMR</sequence>
<dbReference type="EMBL" id="FNGS01000012">
    <property type="protein sequence ID" value="SDN04805.1"/>
    <property type="molecule type" value="Genomic_DNA"/>
</dbReference>
<dbReference type="Gene3D" id="3.40.50.720">
    <property type="entry name" value="NAD(P)-binding Rossmann-like Domain"/>
    <property type="match status" value="1"/>
</dbReference>
<dbReference type="InterPro" id="IPR057326">
    <property type="entry name" value="KR_dom"/>
</dbReference>
<dbReference type="SUPFAM" id="SSF51735">
    <property type="entry name" value="NAD(P)-binding Rossmann-fold domains"/>
    <property type="match status" value="1"/>
</dbReference>
<evidence type="ECO:0000256" key="2">
    <source>
        <dbReference type="ARBA" id="ARBA00023002"/>
    </source>
</evidence>
<dbReference type="AlphaFoldDB" id="A0A1G9Y8F0"/>
<comment type="similarity">
    <text evidence="1">Belongs to the short-chain dehydrogenases/reductases (SDR) family.</text>
</comment>
<dbReference type="Proteomes" id="UP000198901">
    <property type="component" value="Unassembled WGS sequence"/>
</dbReference>
<evidence type="ECO:0000259" key="3">
    <source>
        <dbReference type="SMART" id="SM00822"/>
    </source>
</evidence>
<dbReference type="RefSeq" id="WP_093208842.1">
    <property type="nucleotide sequence ID" value="NZ_FNGS01000012.1"/>
</dbReference>
<gene>
    <name evidence="4" type="ORF">SAMN04488090_4841</name>
</gene>
<evidence type="ECO:0000256" key="1">
    <source>
        <dbReference type="ARBA" id="ARBA00006484"/>
    </source>
</evidence>
<reference evidence="4 5" key="1">
    <citation type="submission" date="2016-10" db="EMBL/GenBank/DDBJ databases">
        <authorList>
            <person name="de Groot N.N."/>
        </authorList>
    </citation>
    <scope>NUCLEOTIDE SEQUENCE [LARGE SCALE GENOMIC DNA]</scope>
    <source>
        <strain evidence="4 5">DSM 21668</strain>
    </source>
</reference>
<dbReference type="SMART" id="SM00822">
    <property type="entry name" value="PKS_KR"/>
    <property type="match status" value="1"/>
</dbReference>
<dbReference type="InterPro" id="IPR036291">
    <property type="entry name" value="NAD(P)-bd_dom_sf"/>
</dbReference>
<dbReference type="GO" id="GO:0016020">
    <property type="term" value="C:membrane"/>
    <property type="evidence" value="ECO:0007669"/>
    <property type="project" value="TreeGrafter"/>
</dbReference>
<dbReference type="PANTHER" id="PTHR44196">
    <property type="entry name" value="DEHYDROGENASE/REDUCTASE SDR FAMILY MEMBER 7B"/>
    <property type="match status" value="1"/>
</dbReference>
<dbReference type="STRING" id="563176.SAMN04488090_4841"/>
<accession>A0A1G9Y8F0</accession>
<evidence type="ECO:0000313" key="4">
    <source>
        <dbReference type="EMBL" id="SDN04805.1"/>
    </source>
</evidence>
<feature type="domain" description="Ketoreductase" evidence="3">
    <location>
        <begin position="2"/>
        <end position="173"/>
    </location>
</feature>
<dbReference type="OrthoDB" id="9810734at2"/>